<evidence type="ECO:0000313" key="3">
    <source>
        <dbReference type="EMBL" id="CAF4289303.1"/>
    </source>
</evidence>
<reference evidence="3" key="1">
    <citation type="submission" date="2021-02" db="EMBL/GenBank/DDBJ databases">
        <authorList>
            <person name="Nowell W R."/>
        </authorList>
    </citation>
    <scope>NUCLEOTIDE SEQUENCE</scope>
</reference>
<keyword evidence="1" id="KW-0472">Membrane</keyword>
<name>A0A820H527_9BILA</name>
<dbReference type="Proteomes" id="UP000663836">
    <property type="component" value="Unassembled WGS sequence"/>
</dbReference>
<sequence>MLVYSNDLWEILCIKQHKSQHQMPLLLAAGAAGLAAYAIAKRKERRKSENEFMAYDNNEHGPSQYGNLYYGNIAPYYQPPSYYNYHNGFYYNTRLH</sequence>
<dbReference type="AlphaFoldDB" id="A0A820H527"/>
<feature type="domain" description="DUF3824" evidence="2">
    <location>
        <begin position="27"/>
        <end position="90"/>
    </location>
</feature>
<dbReference type="InterPro" id="IPR024436">
    <property type="entry name" value="DUF3824"/>
</dbReference>
<evidence type="ECO:0000313" key="4">
    <source>
        <dbReference type="Proteomes" id="UP000663836"/>
    </source>
</evidence>
<accession>A0A820H527</accession>
<keyword evidence="1" id="KW-1133">Transmembrane helix</keyword>
<dbReference type="EMBL" id="CAJOBD010032366">
    <property type="protein sequence ID" value="CAF4289303.1"/>
    <property type="molecule type" value="Genomic_DNA"/>
</dbReference>
<evidence type="ECO:0000259" key="2">
    <source>
        <dbReference type="Pfam" id="PF12868"/>
    </source>
</evidence>
<feature type="transmembrane region" description="Helical" evidence="1">
    <location>
        <begin position="20"/>
        <end position="40"/>
    </location>
</feature>
<protein>
    <recommendedName>
        <fullName evidence="2">DUF3824 domain-containing protein</fullName>
    </recommendedName>
</protein>
<organism evidence="3 4">
    <name type="scientific">Rotaria sordida</name>
    <dbReference type="NCBI Taxonomy" id="392033"/>
    <lineage>
        <taxon>Eukaryota</taxon>
        <taxon>Metazoa</taxon>
        <taxon>Spiralia</taxon>
        <taxon>Gnathifera</taxon>
        <taxon>Rotifera</taxon>
        <taxon>Eurotatoria</taxon>
        <taxon>Bdelloidea</taxon>
        <taxon>Philodinida</taxon>
        <taxon>Philodinidae</taxon>
        <taxon>Rotaria</taxon>
    </lineage>
</organism>
<gene>
    <name evidence="3" type="ORF">JBS370_LOCUS40014</name>
</gene>
<proteinExistence type="predicted"/>
<dbReference type="Pfam" id="PF12868">
    <property type="entry name" value="DUF3824"/>
    <property type="match status" value="1"/>
</dbReference>
<evidence type="ECO:0000256" key="1">
    <source>
        <dbReference type="SAM" id="Phobius"/>
    </source>
</evidence>
<comment type="caution">
    <text evidence="3">The sequence shown here is derived from an EMBL/GenBank/DDBJ whole genome shotgun (WGS) entry which is preliminary data.</text>
</comment>
<keyword evidence="1" id="KW-0812">Transmembrane</keyword>